<reference evidence="2 3" key="1">
    <citation type="journal article" date="2011" name="Int. J. Syst. Evol. Microbiol.">
        <title>Zhongshania antarctica gen. nov., sp. nov. and Zhongshania guokunii sp. nov., gammaproteobacteria respectively isolated from coastal attached (fast) ice and surface seawater of the Antarctic.</title>
        <authorList>
            <person name="Li H.J."/>
            <person name="Zhang X.Y."/>
            <person name="Chen C.X."/>
            <person name="Zhang Y.J."/>
            <person name="Gao Z.M."/>
            <person name="Yu Y."/>
            <person name="Chen X.L."/>
            <person name="Chen B."/>
            <person name="Zhang Y.Z."/>
        </authorList>
    </citation>
    <scope>NUCLEOTIDE SEQUENCE [LARGE SCALE GENOMIC DNA]</scope>
    <source>
        <strain evidence="2 3">15-R06ZXC-3</strain>
    </source>
</reference>
<protein>
    <submittedName>
        <fullName evidence="2">Histidine phosphotransferase family protein</fullName>
    </submittedName>
</protein>
<dbReference type="Gene3D" id="1.10.287.130">
    <property type="match status" value="1"/>
</dbReference>
<accession>A0ABV3TPG8</accession>
<name>A0ABV3TPG8_9RHOB</name>
<gene>
    <name evidence="2" type="ORF">AB4874_18065</name>
</gene>
<dbReference type="InterPro" id="IPR036890">
    <property type="entry name" value="HATPase_C_sf"/>
</dbReference>
<evidence type="ECO:0000313" key="2">
    <source>
        <dbReference type="EMBL" id="MEX1663501.1"/>
    </source>
</evidence>
<dbReference type="EMBL" id="JBFRYC010000017">
    <property type="protein sequence ID" value="MEX1663501.1"/>
    <property type="molecule type" value="Genomic_DNA"/>
</dbReference>
<sequence length="207" mass="22270">MPFETAETSLNEMDLSALLGSRLCHDLISPLGAIGNGVELLAMSGQQRGPELDLIAQSVTAANARIKFFRVAFGQASSEQRLGRSEIAKLLGDLSGLGRISHHWQIAGDQARVDVKLAFLAVLCLETLLPFGGEIVAQDTPEGWEITAHSPKSRADLALWAALDEAGDAAGSITPAQVQFALLPREMARLGRRAKWEIYEDGGLIRL</sequence>
<proteinExistence type="predicted"/>
<feature type="domain" description="Histidine phosphotransferase ChpT C-terminal" evidence="1">
    <location>
        <begin position="85"/>
        <end position="201"/>
    </location>
</feature>
<dbReference type="InterPro" id="IPR018762">
    <property type="entry name" value="ChpT_C"/>
</dbReference>
<dbReference type="RefSeq" id="WP_295536242.1">
    <property type="nucleotide sequence ID" value="NZ_JBFRYC010000017.1"/>
</dbReference>
<dbReference type="Proteomes" id="UP001557465">
    <property type="component" value="Unassembled WGS sequence"/>
</dbReference>
<organism evidence="2 3">
    <name type="scientific">Thioclava arctica</name>
    <dbReference type="NCBI Taxonomy" id="3238301"/>
    <lineage>
        <taxon>Bacteria</taxon>
        <taxon>Pseudomonadati</taxon>
        <taxon>Pseudomonadota</taxon>
        <taxon>Alphaproteobacteria</taxon>
        <taxon>Rhodobacterales</taxon>
        <taxon>Paracoccaceae</taxon>
        <taxon>Thioclava</taxon>
    </lineage>
</organism>
<comment type="caution">
    <text evidence="2">The sequence shown here is derived from an EMBL/GenBank/DDBJ whole genome shotgun (WGS) entry which is preliminary data.</text>
</comment>
<dbReference type="Pfam" id="PF10090">
    <property type="entry name" value="HPTransfase"/>
    <property type="match status" value="1"/>
</dbReference>
<keyword evidence="3" id="KW-1185">Reference proteome</keyword>
<evidence type="ECO:0000259" key="1">
    <source>
        <dbReference type="Pfam" id="PF10090"/>
    </source>
</evidence>
<evidence type="ECO:0000313" key="3">
    <source>
        <dbReference type="Proteomes" id="UP001557465"/>
    </source>
</evidence>
<dbReference type="Gene3D" id="3.30.565.10">
    <property type="entry name" value="Histidine kinase-like ATPase, C-terminal domain"/>
    <property type="match status" value="1"/>
</dbReference>